<protein>
    <submittedName>
        <fullName evidence="1">Uncharacterized protein</fullName>
    </submittedName>
</protein>
<accession>A0ABV3JVN1</accession>
<keyword evidence="2" id="KW-1185">Reference proteome</keyword>
<reference evidence="1 2" key="1">
    <citation type="submission" date="2024-06" db="EMBL/GenBank/DDBJ databases">
        <title>The Natural Products Discovery Center: Release of the First 8490 Sequenced Strains for Exploring Actinobacteria Biosynthetic Diversity.</title>
        <authorList>
            <person name="Kalkreuter E."/>
            <person name="Kautsar S.A."/>
            <person name="Yang D."/>
            <person name="Bader C.D."/>
            <person name="Teijaro C.N."/>
            <person name="Fluegel L."/>
            <person name="Davis C.M."/>
            <person name="Simpson J.R."/>
            <person name="Lauterbach L."/>
            <person name="Steele A.D."/>
            <person name="Gui C."/>
            <person name="Meng S."/>
            <person name="Li G."/>
            <person name="Viehrig K."/>
            <person name="Ye F."/>
            <person name="Su P."/>
            <person name="Kiefer A.F."/>
            <person name="Nichols A."/>
            <person name="Cepeda A.J."/>
            <person name="Yan W."/>
            <person name="Fan B."/>
            <person name="Jiang Y."/>
            <person name="Adhikari A."/>
            <person name="Zheng C.-J."/>
            <person name="Schuster L."/>
            <person name="Cowan T.M."/>
            <person name="Smanski M.J."/>
            <person name="Chevrette M.G."/>
            <person name="De Carvalho L.P.S."/>
            <person name="Shen B."/>
        </authorList>
    </citation>
    <scope>NUCLEOTIDE SEQUENCE [LARGE SCALE GENOMIC DNA]</scope>
    <source>
        <strain evidence="1 2">NPDC052347</strain>
    </source>
</reference>
<dbReference type="RefSeq" id="WP_241561222.1">
    <property type="nucleotide sequence ID" value="NZ_JBFAUK010000006.1"/>
</dbReference>
<organism evidence="1 2">
    <name type="scientific">Streptomyces orinoci</name>
    <name type="common">Streptoverticillium orinoci</name>
    <dbReference type="NCBI Taxonomy" id="67339"/>
    <lineage>
        <taxon>Bacteria</taxon>
        <taxon>Bacillati</taxon>
        <taxon>Actinomycetota</taxon>
        <taxon>Actinomycetes</taxon>
        <taxon>Kitasatosporales</taxon>
        <taxon>Streptomycetaceae</taxon>
        <taxon>Streptomyces</taxon>
    </lineage>
</organism>
<proteinExistence type="predicted"/>
<dbReference type="Proteomes" id="UP001552594">
    <property type="component" value="Unassembled WGS sequence"/>
</dbReference>
<gene>
    <name evidence="1" type="ORF">AB0L16_10800</name>
</gene>
<evidence type="ECO:0000313" key="1">
    <source>
        <dbReference type="EMBL" id="MEV5506953.1"/>
    </source>
</evidence>
<comment type="caution">
    <text evidence="1">The sequence shown here is derived from an EMBL/GenBank/DDBJ whole genome shotgun (WGS) entry which is preliminary data.</text>
</comment>
<evidence type="ECO:0000313" key="2">
    <source>
        <dbReference type="Proteomes" id="UP001552594"/>
    </source>
</evidence>
<name>A0ABV3JVN1_STRON</name>
<sequence length="71" mass="8220">MMISHVTLIKRDLTYDSRAQQAVLPVTVHHRDGSTEETLLMEPGQVELLHIQVERAIELRQKDRERTGVML</sequence>
<dbReference type="EMBL" id="JBFAUK010000006">
    <property type="protein sequence ID" value="MEV5506953.1"/>
    <property type="molecule type" value="Genomic_DNA"/>
</dbReference>